<name>A0AAE0FTK5_9CHLO</name>
<sequence length="208" mass="21620">MTQPPDVGTVTLEGAAEMGICRTPEWGEPAQSFLSSSPAVEVSTLGEVVATDGEKWVDVSFDYPAKDGLSLAEPETGAVNALPAVDGQDDTATLNSADTEDEYLSAHTTTPMQSTPPPAPPPPPLPPPALRPGPADVPADESSDAKSSMKTKDQSKARHPDIRTVQAPPSSGPSDLLAAIQQKTTTLRTVRIGELGASHDCVLMPNTS</sequence>
<dbReference type="Proteomes" id="UP001190700">
    <property type="component" value="Unassembled WGS sequence"/>
</dbReference>
<comment type="caution">
    <text evidence="3">The sequence shown here is derived from an EMBL/GenBank/DDBJ whole genome shotgun (WGS) entry which is preliminary data.</text>
</comment>
<dbReference type="AlphaFoldDB" id="A0AAE0FTK5"/>
<evidence type="ECO:0000256" key="1">
    <source>
        <dbReference type="SAM" id="MobiDB-lite"/>
    </source>
</evidence>
<feature type="compositionally biased region" description="Pro residues" evidence="1">
    <location>
        <begin position="114"/>
        <end position="131"/>
    </location>
</feature>
<keyword evidence="4" id="KW-1185">Reference proteome</keyword>
<feature type="domain" description="WH2" evidence="2">
    <location>
        <begin position="172"/>
        <end position="190"/>
    </location>
</feature>
<evidence type="ECO:0000313" key="4">
    <source>
        <dbReference type="Proteomes" id="UP001190700"/>
    </source>
</evidence>
<gene>
    <name evidence="3" type="ORF">CYMTET_25919</name>
</gene>
<proteinExistence type="predicted"/>
<evidence type="ECO:0000313" key="3">
    <source>
        <dbReference type="EMBL" id="KAK3265395.1"/>
    </source>
</evidence>
<dbReference type="EMBL" id="LGRX02013946">
    <property type="protein sequence ID" value="KAK3265395.1"/>
    <property type="molecule type" value="Genomic_DNA"/>
</dbReference>
<dbReference type="InterPro" id="IPR003124">
    <property type="entry name" value="WH2_dom"/>
</dbReference>
<dbReference type="PROSITE" id="PS51082">
    <property type="entry name" value="WH2"/>
    <property type="match status" value="1"/>
</dbReference>
<reference evidence="3 4" key="1">
    <citation type="journal article" date="2015" name="Genome Biol. Evol.">
        <title>Comparative Genomics of a Bacterivorous Green Alga Reveals Evolutionary Causalities and Consequences of Phago-Mixotrophic Mode of Nutrition.</title>
        <authorList>
            <person name="Burns J.A."/>
            <person name="Paasch A."/>
            <person name="Narechania A."/>
            <person name="Kim E."/>
        </authorList>
    </citation>
    <scope>NUCLEOTIDE SEQUENCE [LARGE SCALE GENOMIC DNA]</scope>
    <source>
        <strain evidence="3 4">PLY_AMNH</strain>
    </source>
</reference>
<feature type="compositionally biased region" description="Basic and acidic residues" evidence="1">
    <location>
        <begin position="150"/>
        <end position="162"/>
    </location>
</feature>
<dbReference type="GO" id="GO:0003779">
    <property type="term" value="F:actin binding"/>
    <property type="evidence" value="ECO:0007669"/>
    <property type="project" value="InterPro"/>
</dbReference>
<feature type="region of interest" description="Disordered" evidence="1">
    <location>
        <begin position="80"/>
        <end position="175"/>
    </location>
</feature>
<protein>
    <recommendedName>
        <fullName evidence="2">WH2 domain-containing protein</fullName>
    </recommendedName>
</protein>
<accession>A0AAE0FTK5</accession>
<evidence type="ECO:0000259" key="2">
    <source>
        <dbReference type="PROSITE" id="PS51082"/>
    </source>
</evidence>
<organism evidence="3 4">
    <name type="scientific">Cymbomonas tetramitiformis</name>
    <dbReference type="NCBI Taxonomy" id="36881"/>
    <lineage>
        <taxon>Eukaryota</taxon>
        <taxon>Viridiplantae</taxon>
        <taxon>Chlorophyta</taxon>
        <taxon>Pyramimonadophyceae</taxon>
        <taxon>Pyramimonadales</taxon>
        <taxon>Pyramimonadaceae</taxon>
        <taxon>Cymbomonas</taxon>
    </lineage>
</organism>